<dbReference type="GO" id="GO:0004222">
    <property type="term" value="F:metalloendopeptidase activity"/>
    <property type="evidence" value="ECO:0007669"/>
    <property type="project" value="TreeGrafter"/>
</dbReference>
<dbReference type="AlphaFoldDB" id="A0A3A1Y454"/>
<dbReference type="Proteomes" id="UP000266258">
    <property type="component" value="Unassembled WGS sequence"/>
</dbReference>
<feature type="domain" description="M23ase beta-sheet core" evidence="8">
    <location>
        <begin position="332"/>
        <end position="427"/>
    </location>
</feature>
<accession>A0A3A1Y454</accession>
<dbReference type="InterPro" id="IPR045834">
    <property type="entry name" value="Csd3_N2"/>
</dbReference>
<dbReference type="Pfam" id="PF01551">
    <property type="entry name" value="Peptidase_M23"/>
    <property type="match status" value="1"/>
</dbReference>
<evidence type="ECO:0000313" key="11">
    <source>
        <dbReference type="Proteomes" id="UP000266258"/>
    </source>
</evidence>
<dbReference type="PANTHER" id="PTHR21666:SF292">
    <property type="entry name" value="MUREIN DD-ENDOPEPTIDASE MEPM"/>
    <property type="match status" value="1"/>
</dbReference>
<keyword evidence="11" id="KW-1185">Reference proteome</keyword>
<keyword evidence="4" id="KW-0479">Metal-binding</keyword>
<evidence type="ECO:0000256" key="5">
    <source>
        <dbReference type="ARBA" id="ARBA00022801"/>
    </source>
</evidence>
<dbReference type="Gene3D" id="3.10.450.350">
    <property type="match status" value="1"/>
</dbReference>
<evidence type="ECO:0000259" key="8">
    <source>
        <dbReference type="Pfam" id="PF01551"/>
    </source>
</evidence>
<feature type="domain" description="Csd3-like second N-terminal" evidence="9">
    <location>
        <begin position="203"/>
        <end position="320"/>
    </location>
</feature>
<dbReference type="EMBL" id="NRJH01000041">
    <property type="protein sequence ID" value="RIY32345.1"/>
    <property type="molecule type" value="Genomic_DNA"/>
</dbReference>
<evidence type="ECO:0000256" key="7">
    <source>
        <dbReference type="ARBA" id="ARBA00023049"/>
    </source>
</evidence>
<keyword evidence="3" id="KW-0645">Protease</keyword>
<evidence type="ECO:0000256" key="3">
    <source>
        <dbReference type="ARBA" id="ARBA00022670"/>
    </source>
</evidence>
<dbReference type="InterPro" id="IPR011055">
    <property type="entry name" value="Dup_hybrid_motif"/>
</dbReference>
<dbReference type="GO" id="GO:0046872">
    <property type="term" value="F:metal ion binding"/>
    <property type="evidence" value="ECO:0007669"/>
    <property type="project" value="UniProtKB-KW"/>
</dbReference>
<gene>
    <name evidence="10" type="ORF">CJP74_04905</name>
</gene>
<dbReference type="OrthoDB" id="9805070at2"/>
<dbReference type="Gene3D" id="2.70.70.10">
    <property type="entry name" value="Glucose Permease (Domain IIA)"/>
    <property type="match status" value="1"/>
</dbReference>
<dbReference type="InterPro" id="IPR016047">
    <property type="entry name" value="M23ase_b-sheet_dom"/>
</dbReference>
<dbReference type="Pfam" id="PF19425">
    <property type="entry name" value="Csd3_N2"/>
    <property type="match status" value="1"/>
</dbReference>
<name>A0A3A1Y454_9GAMM</name>
<dbReference type="SUPFAM" id="SSF51261">
    <property type="entry name" value="Duplicated hybrid motif"/>
    <property type="match status" value="1"/>
</dbReference>
<comment type="caution">
    <text evidence="10">The sequence shown here is derived from an EMBL/GenBank/DDBJ whole genome shotgun (WGS) entry which is preliminary data.</text>
</comment>
<dbReference type="CDD" id="cd12797">
    <property type="entry name" value="M23_peptidase"/>
    <property type="match status" value="1"/>
</dbReference>
<evidence type="ECO:0000256" key="4">
    <source>
        <dbReference type="ARBA" id="ARBA00022723"/>
    </source>
</evidence>
<dbReference type="InterPro" id="IPR050570">
    <property type="entry name" value="Cell_wall_metabolism_enzyme"/>
</dbReference>
<keyword evidence="5" id="KW-0378">Hydrolase</keyword>
<evidence type="ECO:0000256" key="6">
    <source>
        <dbReference type="ARBA" id="ARBA00022833"/>
    </source>
</evidence>
<comment type="cofactor">
    <cofactor evidence="1">
        <name>Zn(2+)</name>
        <dbReference type="ChEBI" id="CHEBI:29105"/>
    </cofactor>
</comment>
<evidence type="ECO:0000313" key="10">
    <source>
        <dbReference type="EMBL" id="RIY32345.1"/>
    </source>
</evidence>
<protein>
    <submittedName>
        <fullName evidence="10">Uncharacterized protein</fullName>
    </submittedName>
</protein>
<reference evidence="10 11" key="1">
    <citation type="submission" date="2017-08" db="EMBL/GenBank/DDBJ databases">
        <title>Reclassification of Bisgaard taxon 37 and 44.</title>
        <authorList>
            <person name="Christensen H."/>
        </authorList>
    </citation>
    <scope>NUCLEOTIDE SEQUENCE [LARGE SCALE GENOMIC DNA]</scope>
    <source>
        <strain evidence="10 11">B96_4</strain>
    </source>
</reference>
<evidence type="ECO:0000256" key="2">
    <source>
        <dbReference type="ARBA" id="ARBA00004196"/>
    </source>
</evidence>
<sequence>MYLVAFALIGSGLYYNHLNQLRGIAAGNINTDYDNVDVDTSSRIDLQDVSDIKSLTLNRVDDLINNQNFVSPQLQRVYRNFTELNSLVANLKDLNSHEVQSNRENIKDILTNALKLQFPQAELNQKDLDNILALSKRNRDGLDNLRRGQVLTYYFTEDGQINYLSFAKDLKVEIRYIREDNASKPYYRESYSRPSQVKLDSRSGTVGGAGLAGALRAMGIADSTASAINEIISMQLNGGSVQRNASVTILSNREYVGDKLYNDSYRNVQAVKVTQGGNSYYAFLYRGSWYDAKGQRPQQMVFNRYPFIGKTPTITSGFNPNRRHPVTGRLRPHNGIDFGLPIRTPIYAPADGRVTKVAYQARGAGRYIVIEHDRTYTTVYMHLSSTPLSVGQRVRRGQLIAYSGNSGLTTGPHLHYEIHVNGVPRNPRTVALPQGRSNSNVTNVTAFKNLASNYLNRLK</sequence>
<dbReference type="GO" id="GO:0030313">
    <property type="term" value="C:cell envelope"/>
    <property type="evidence" value="ECO:0007669"/>
    <property type="project" value="UniProtKB-SubCell"/>
</dbReference>
<dbReference type="GO" id="GO:0006508">
    <property type="term" value="P:proteolysis"/>
    <property type="evidence" value="ECO:0007669"/>
    <property type="project" value="UniProtKB-KW"/>
</dbReference>
<organism evidence="10 11">
    <name type="scientific">Psittacicella melopsittaci</name>
    <dbReference type="NCBI Taxonomy" id="2028576"/>
    <lineage>
        <taxon>Bacteria</taxon>
        <taxon>Pseudomonadati</taxon>
        <taxon>Pseudomonadota</taxon>
        <taxon>Gammaproteobacteria</taxon>
        <taxon>Pasteurellales</taxon>
        <taxon>Psittacicellaceae</taxon>
        <taxon>Psittacicella</taxon>
    </lineage>
</organism>
<evidence type="ECO:0000259" key="9">
    <source>
        <dbReference type="Pfam" id="PF19425"/>
    </source>
</evidence>
<keyword evidence="6" id="KW-0862">Zinc</keyword>
<proteinExistence type="predicted"/>
<evidence type="ECO:0000256" key="1">
    <source>
        <dbReference type="ARBA" id="ARBA00001947"/>
    </source>
</evidence>
<comment type="subcellular location">
    <subcellularLocation>
        <location evidence="2">Cell envelope</location>
    </subcellularLocation>
</comment>
<keyword evidence="7" id="KW-0482">Metalloprotease</keyword>
<dbReference type="PANTHER" id="PTHR21666">
    <property type="entry name" value="PEPTIDASE-RELATED"/>
    <property type="match status" value="1"/>
</dbReference>